<evidence type="ECO:0000313" key="1">
    <source>
        <dbReference type="EMBL" id="KAJ0075051.1"/>
    </source>
</evidence>
<dbReference type="Proteomes" id="UP001164250">
    <property type="component" value="Chromosome 15"/>
</dbReference>
<sequence>MATTTTSTSLPSEGDALFTFRKAYQIQITSFKVGIPRLLSPALGSTSLAIKTVHFWDLGNSNLSGHLIQAFVLLCEAADVLMFLVLLWSGIGCCWVFFVLAAGFFAYPLCSCCWAESGTNEDGSTWYRESGEDLGENGYRCRWTRMGGQSHDCSSEWKETWWGKSDWTGYKELGVEKSGRNAEGDSWWETWQKVLHQDEWCNLARIERSAQKQAKSGTEYAAWYEKWAHEYGRLNEQSWWEKWGEHYDGRGSVLKWMSTVFVNKEVQFDLGNSAFVVLFVYMVK</sequence>
<evidence type="ECO:0000313" key="2">
    <source>
        <dbReference type="Proteomes" id="UP001164250"/>
    </source>
</evidence>
<organism evidence="1 2">
    <name type="scientific">Pistacia atlantica</name>
    <dbReference type="NCBI Taxonomy" id="434234"/>
    <lineage>
        <taxon>Eukaryota</taxon>
        <taxon>Viridiplantae</taxon>
        <taxon>Streptophyta</taxon>
        <taxon>Embryophyta</taxon>
        <taxon>Tracheophyta</taxon>
        <taxon>Spermatophyta</taxon>
        <taxon>Magnoliopsida</taxon>
        <taxon>eudicotyledons</taxon>
        <taxon>Gunneridae</taxon>
        <taxon>Pentapetalae</taxon>
        <taxon>rosids</taxon>
        <taxon>malvids</taxon>
        <taxon>Sapindales</taxon>
        <taxon>Anacardiaceae</taxon>
        <taxon>Pistacia</taxon>
    </lineage>
</organism>
<comment type="caution">
    <text evidence="1">The sequence shown here is derived from an EMBL/GenBank/DDBJ whole genome shotgun (WGS) entry which is preliminary data.</text>
</comment>
<gene>
    <name evidence="1" type="ORF">Patl1_33749</name>
</gene>
<accession>A0ACC0ZPD7</accession>
<proteinExistence type="predicted"/>
<reference evidence="2" key="1">
    <citation type="journal article" date="2023" name="G3 (Bethesda)">
        <title>Genome assembly and association tests identify interacting loci associated with vigor, precocity, and sex in interspecific pistachio rootstocks.</title>
        <authorList>
            <person name="Palmer W."/>
            <person name="Jacygrad E."/>
            <person name="Sagayaradj S."/>
            <person name="Cavanaugh K."/>
            <person name="Han R."/>
            <person name="Bertier L."/>
            <person name="Beede B."/>
            <person name="Kafkas S."/>
            <person name="Golino D."/>
            <person name="Preece J."/>
            <person name="Michelmore R."/>
        </authorList>
    </citation>
    <scope>NUCLEOTIDE SEQUENCE [LARGE SCALE GENOMIC DNA]</scope>
</reference>
<keyword evidence="2" id="KW-1185">Reference proteome</keyword>
<protein>
    <submittedName>
        <fullName evidence="1">Uncharacterized protein</fullName>
    </submittedName>
</protein>
<dbReference type="EMBL" id="CM047910">
    <property type="protein sequence ID" value="KAJ0075051.1"/>
    <property type="molecule type" value="Genomic_DNA"/>
</dbReference>
<name>A0ACC0ZPD7_9ROSI</name>